<gene>
    <name evidence="2" type="ORF">BN4615_P7615</name>
</gene>
<dbReference type="EMBL" id="LT559118">
    <property type="protein sequence ID" value="SBO98099.1"/>
    <property type="molecule type" value="Genomic_DNA"/>
</dbReference>
<feature type="compositionally biased region" description="Low complexity" evidence="1">
    <location>
        <begin position="79"/>
        <end position="117"/>
    </location>
</feature>
<evidence type="ECO:0000256" key="1">
    <source>
        <dbReference type="SAM" id="MobiDB-lite"/>
    </source>
</evidence>
<feature type="compositionally biased region" description="Basic and acidic residues" evidence="1">
    <location>
        <begin position="38"/>
        <end position="52"/>
    </location>
</feature>
<organism evidence="2">
    <name type="scientific">Nonomuraea gerenzanensis</name>
    <dbReference type="NCBI Taxonomy" id="93944"/>
    <lineage>
        <taxon>Bacteria</taxon>
        <taxon>Bacillati</taxon>
        <taxon>Actinomycetota</taxon>
        <taxon>Actinomycetes</taxon>
        <taxon>Streptosporangiales</taxon>
        <taxon>Streptosporangiaceae</taxon>
        <taxon>Nonomuraea</taxon>
    </lineage>
</organism>
<feature type="compositionally biased region" description="Low complexity" evidence="1">
    <location>
        <begin position="17"/>
        <end position="37"/>
    </location>
</feature>
<feature type="compositionally biased region" description="Polar residues" evidence="1">
    <location>
        <begin position="1"/>
        <end position="10"/>
    </location>
</feature>
<protein>
    <submittedName>
        <fullName evidence="2">Uncharacterized protein</fullName>
    </submittedName>
</protein>
<evidence type="ECO:0000313" key="2">
    <source>
        <dbReference type="EMBL" id="SBO98099.1"/>
    </source>
</evidence>
<dbReference type="AlphaFoldDB" id="A0A1M4EGS7"/>
<proteinExistence type="predicted"/>
<feature type="compositionally biased region" description="Low complexity" evidence="1">
    <location>
        <begin position="53"/>
        <end position="68"/>
    </location>
</feature>
<accession>A0A1M4EGS7</accession>
<feature type="region of interest" description="Disordered" evidence="1">
    <location>
        <begin position="1"/>
        <end position="136"/>
    </location>
</feature>
<sequence length="162" mass="17303">MVKGQASSRPITHPAGTPATVPQAAARAARQAVSSRGEPSRRRTRGRSDRAVATRAPARPTSARIAARYRQPPVSRNPCSRYTSTRSPSSPASRSRSAAEARCSAGSTISATTSSRSPNPCTNSMGTNTRSRPPGAGSTEIAWMLLVLESSGSERWYWYRTV</sequence>
<name>A0A1M4EGS7_9ACTN</name>
<reference evidence="2" key="1">
    <citation type="submission" date="2016-04" db="EMBL/GenBank/DDBJ databases">
        <authorList>
            <person name="Evans L.H."/>
            <person name="Alamgir A."/>
            <person name="Owens N."/>
            <person name="Weber N.D."/>
            <person name="Virtaneva K."/>
            <person name="Barbian K."/>
            <person name="Babar A."/>
            <person name="Rosenke K."/>
        </authorList>
    </citation>
    <scope>NUCLEOTIDE SEQUENCE</scope>
    <source>
        <strain evidence="2">Nono1</strain>
    </source>
</reference>
<feature type="compositionally biased region" description="Polar residues" evidence="1">
    <location>
        <begin position="118"/>
        <end position="131"/>
    </location>
</feature>